<sequence>MMSSRKAKGKGKMSVSKGSRFVNVDAQNRYETLTGKPVIYERGFQIEVQGWSMKYIEHIRRQGWDSFCHPREDAILQWVYEFYTNAPSIKIIRWWYGERLLIFLQRLLTTFST</sequence>
<dbReference type="EMBL" id="JBBWWQ010000010">
    <property type="protein sequence ID" value="KAK8937440.1"/>
    <property type="molecule type" value="Genomic_DNA"/>
</dbReference>
<reference evidence="1 2" key="1">
    <citation type="journal article" date="2022" name="Nat. Plants">
        <title>Genomes of leafy and leafless Platanthera orchids illuminate the evolution of mycoheterotrophy.</title>
        <authorList>
            <person name="Li M.H."/>
            <person name="Liu K.W."/>
            <person name="Li Z."/>
            <person name="Lu H.C."/>
            <person name="Ye Q.L."/>
            <person name="Zhang D."/>
            <person name="Wang J.Y."/>
            <person name="Li Y.F."/>
            <person name="Zhong Z.M."/>
            <person name="Liu X."/>
            <person name="Yu X."/>
            <person name="Liu D.K."/>
            <person name="Tu X.D."/>
            <person name="Liu B."/>
            <person name="Hao Y."/>
            <person name="Liao X.Y."/>
            <person name="Jiang Y.T."/>
            <person name="Sun W.H."/>
            <person name="Chen J."/>
            <person name="Chen Y.Q."/>
            <person name="Ai Y."/>
            <person name="Zhai J.W."/>
            <person name="Wu S.S."/>
            <person name="Zhou Z."/>
            <person name="Hsiao Y.Y."/>
            <person name="Wu W.L."/>
            <person name="Chen Y.Y."/>
            <person name="Lin Y.F."/>
            <person name="Hsu J.L."/>
            <person name="Li C.Y."/>
            <person name="Wang Z.W."/>
            <person name="Zhao X."/>
            <person name="Zhong W.Y."/>
            <person name="Ma X.K."/>
            <person name="Ma L."/>
            <person name="Huang J."/>
            <person name="Chen G.Z."/>
            <person name="Huang M.Z."/>
            <person name="Huang L."/>
            <person name="Peng D.H."/>
            <person name="Luo Y.B."/>
            <person name="Zou S.Q."/>
            <person name="Chen S.P."/>
            <person name="Lan S."/>
            <person name="Tsai W.C."/>
            <person name="Van de Peer Y."/>
            <person name="Liu Z.J."/>
        </authorList>
    </citation>
    <scope>NUCLEOTIDE SEQUENCE [LARGE SCALE GENOMIC DNA]</scope>
    <source>
        <strain evidence="1">Lor287</strain>
    </source>
</reference>
<comment type="caution">
    <text evidence="1">The sequence shown here is derived from an EMBL/GenBank/DDBJ whole genome shotgun (WGS) entry which is preliminary data.</text>
</comment>
<accession>A0AAP0BGM0</accession>
<keyword evidence="2" id="KW-1185">Reference proteome</keyword>
<name>A0AAP0BGM0_9ASPA</name>
<protein>
    <submittedName>
        <fullName evidence="1">Uncharacterized protein</fullName>
    </submittedName>
</protein>
<proteinExistence type="predicted"/>
<dbReference type="AlphaFoldDB" id="A0AAP0BGM0"/>
<gene>
    <name evidence="1" type="ORF">KSP39_PZI012431</name>
</gene>
<evidence type="ECO:0000313" key="2">
    <source>
        <dbReference type="Proteomes" id="UP001418222"/>
    </source>
</evidence>
<organism evidence="1 2">
    <name type="scientific">Platanthera zijinensis</name>
    <dbReference type="NCBI Taxonomy" id="2320716"/>
    <lineage>
        <taxon>Eukaryota</taxon>
        <taxon>Viridiplantae</taxon>
        <taxon>Streptophyta</taxon>
        <taxon>Embryophyta</taxon>
        <taxon>Tracheophyta</taxon>
        <taxon>Spermatophyta</taxon>
        <taxon>Magnoliopsida</taxon>
        <taxon>Liliopsida</taxon>
        <taxon>Asparagales</taxon>
        <taxon>Orchidaceae</taxon>
        <taxon>Orchidoideae</taxon>
        <taxon>Orchideae</taxon>
        <taxon>Orchidinae</taxon>
        <taxon>Platanthera</taxon>
    </lineage>
</organism>
<evidence type="ECO:0000313" key="1">
    <source>
        <dbReference type="EMBL" id="KAK8937440.1"/>
    </source>
</evidence>
<dbReference type="Proteomes" id="UP001418222">
    <property type="component" value="Unassembled WGS sequence"/>
</dbReference>